<comment type="caution">
    <text evidence="1">The sequence shown here is derived from an EMBL/GenBank/DDBJ whole genome shotgun (WGS) entry which is preliminary data.</text>
</comment>
<gene>
    <name evidence="1" type="ORF">S01H4_17896</name>
</gene>
<sequence>MYFEIKKYDAELKPLFTFDKIEFAVPLPGTKINIMDLMSLYQFDGEGNVFYGRNQEYEIKVFDAEGNHTLSIRKDYNPVKITQEDKDEMLDRIPNVTPGVNIKEMFEFPKQYPPYQFFSLDEQGKIYVRTWEKGEIKGEYVFDIFNPEGIFIAQYISKADIRLWKDNKMYSIEETDDGFKVIKRYGVYWE</sequence>
<dbReference type="AlphaFoldDB" id="X0Z8S0"/>
<evidence type="ECO:0000313" key="1">
    <source>
        <dbReference type="EMBL" id="GAG65564.1"/>
    </source>
</evidence>
<reference evidence="1" key="1">
    <citation type="journal article" date="2014" name="Front. Microbiol.">
        <title>High frequency of phylogenetically diverse reductive dehalogenase-homologous genes in deep subseafloor sedimentary metagenomes.</title>
        <authorList>
            <person name="Kawai M."/>
            <person name="Futagami T."/>
            <person name="Toyoda A."/>
            <person name="Takaki Y."/>
            <person name="Nishi S."/>
            <person name="Hori S."/>
            <person name="Arai W."/>
            <person name="Tsubouchi T."/>
            <person name="Morono Y."/>
            <person name="Uchiyama I."/>
            <person name="Ito T."/>
            <person name="Fujiyama A."/>
            <person name="Inagaki F."/>
            <person name="Takami H."/>
        </authorList>
    </citation>
    <scope>NUCLEOTIDE SEQUENCE</scope>
    <source>
        <strain evidence="1">Expedition CK06-06</strain>
    </source>
</reference>
<organism evidence="1">
    <name type="scientific">marine sediment metagenome</name>
    <dbReference type="NCBI Taxonomy" id="412755"/>
    <lineage>
        <taxon>unclassified sequences</taxon>
        <taxon>metagenomes</taxon>
        <taxon>ecological metagenomes</taxon>
    </lineage>
</organism>
<name>X0Z8S0_9ZZZZ</name>
<dbReference type="EMBL" id="BART01007908">
    <property type="protein sequence ID" value="GAG65564.1"/>
    <property type="molecule type" value="Genomic_DNA"/>
</dbReference>
<protein>
    <submittedName>
        <fullName evidence="1">Uncharacterized protein</fullName>
    </submittedName>
</protein>
<proteinExistence type="predicted"/>
<accession>X0Z8S0</accession>